<evidence type="ECO:0000313" key="3">
    <source>
        <dbReference type="Proteomes" id="UP000807306"/>
    </source>
</evidence>
<reference evidence="2" key="1">
    <citation type="submission" date="2020-11" db="EMBL/GenBank/DDBJ databases">
        <authorList>
            <consortium name="DOE Joint Genome Institute"/>
            <person name="Ahrendt S."/>
            <person name="Riley R."/>
            <person name="Andreopoulos W."/>
            <person name="Labutti K."/>
            <person name="Pangilinan J."/>
            <person name="Ruiz-Duenas F.J."/>
            <person name="Barrasa J.M."/>
            <person name="Sanchez-Garcia M."/>
            <person name="Camarero S."/>
            <person name="Miyauchi S."/>
            <person name="Serrano A."/>
            <person name="Linde D."/>
            <person name="Babiker R."/>
            <person name="Drula E."/>
            <person name="Ayuso-Fernandez I."/>
            <person name="Pacheco R."/>
            <person name="Padilla G."/>
            <person name="Ferreira P."/>
            <person name="Barriuso J."/>
            <person name="Kellner H."/>
            <person name="Castanera R."/>
            <person name="Alfaro M."/>
            <person name="Ramirez L."/>
            <person name="Pisabarro A.G."/>
            <person name="Kuo A."/>
            <person name="Tritt A."/>
            <person name="Lipzen A."/>
            <person name="He G."/>
            <person name="Yan M."/>
            <person name="Ng V."/>
            <person name="Cullen D."/>
            <person name="Martin F."/>
            <person name="Rosso M.-N."/>
            <person name="Henrissat B."/>
            <person name="Hibbett D."/>
            <person name="Martinez A.T."/>
            <person name="Grigoriev I.V."/>
        </authorList>
    </citation>
    <scope>NUCLEOTIDE SEQUENCE</scope>
    <source>
        <strain evidence="2">CBS 506.95</strain>
    </source>
</reference>
<dbReference type="EMBL" id="MU157842">
    <property type="protein sequence ID" value="KAF9530088.1"/>
    <property type="molecule type" value="Genomic_DNA"/>
</dbReference>
<evidence type="ECO:0000313" key="2">
    <source>
        <dbReference type="EMBL" id="KAF9530088.1"/>
    </source>
</evidence>
<comment type="caution">
    <text evidence="2">The sequence shown here is derived from an EMBL/GenBank/DDBJ whole genome shotgun (WGS) entry which is preliminary data.</text>
</comment>
<protein>
    <submittedName>
        <fullName evidence="2">Uncharacterized protein</fullName>
    </submittedName>
</protein>
<feature type="transmembrane region" description="Helical" evidence="1">
    <location>
        <begin position="28"/>
        <end position="52"/>
    </location>
</feature>
<sequence>MRVVGLCSSGFGMSSVFCFELIADGFSCLLYLPLLMCLTMTMTAPLVIVIGIDCTRARIRTRTCGLDSYGCPSTFTRTLLHHTTPPCSFVRSMLHRCLPSFRFASRGCVRPSLVSMTFMLYHQLYGRIHSLHARPSLPS</sequence>
<organism evidence="2 3">
    <name type="scientific">Crepidotus variabilis</name>
    <dbReference type="NCBI Taxonomy" id="179855"/>
    <lineage>
        <taxon>Eukaryota</taxon>
        <taxon>Fungi</taxon>
        <taxon>Dikarya</taxon>
        <taxon>Basidiomycota</taxon>
        <taxon>Agaricomycotina</taxon>
        <taxon>Agaricomycetes</taxon>
        <taxon>Agaricomycetidae</taxon>
        <taxon>Agaricales</taxon>
        <taxon>Agaricineae</taxon>
        <taxon>Crepidotaceae</taxon>
        <taxon>Crepidotus</taxon>
    </lineage>
</organism>
<dbReference type="Proteomes" id="UP000807306">
    <property type="component" value="Unassembled WGS sequence"/>
</dbReference>
<dbReference type="AlphaFoldDB" id="A0A9P6JRN8"/>
<keyword evidence="1" id="KW-0472">Membrane</keyword>
<keyword evidence="1" id="KW-1133">Transmembrane helix</keyword>
<evidence type="ECO:0000256" key="1">
    <source>
        <dbReference type="SAM" id="Phobius"/>
    </source>
</evidence>
<name>A0A9P6JRN8_9AGAR</name>
<proteinExistence type="predicted"/>
<keyword evidence="1" id="KW-0812">Transmembrane</keyword>
<accession>A0A9P6JRN8</accession>
<gene>
    <name evidence="2" type="ORF">CPB83DRAFT_851549</name>
</gene>
<keyword evidence="3" id="KW-1185">Reference proteome</keyword>